<dbReference type="InterPro" id="IPR036282">
    <property type="entry name" value="Glutathione-S-Trfase_C_sf"/>
</dbReference>
<dbReference type="InterPro" id="IPR040079">
    <property type="entry name" value="Glutathione_S-Trfase"/>
</dbReference>
<dbReference type="PANTHER" id="PTHR12289">
    <property type="entry name" value="METAXIN RELATED"/>
    <property type="match status" value="1"/>
</dbReference>
<dbReference type="InterPro" id="IPR012336">
    <property type="entry name" value="Thioredoxin-like_fold"/>
</dbReference>
<dbReference type="PANTHER" id="PTHR12289:SF41">
    <property type="entry name" value="FAILED AXON CONNECTIONS-RELATED"/>
    <property type="match status" value="1"/>
</dbReference>
<dbReference type="InterPro" id="IPR026928">
    <property type="entry name" value="FAX/IsoI-like"/>
</dbReference>
<organism evidence="4 5">
    <name type="scientific">Elysia crispata</name>
    <name type="common">lettuce slug</name>
    <dbReference type="NCBI Taxonomy" id="231223"/>
    <lineage>
        <taxon>Eukaryota</taxon>
        <taxon>Metazoa</taxon>
        <taxon>Spiralia</taxon>
        <taxon>Lophotrochozoa</taxon>
        <taxon>Mollusca</taxon>
        <taxon>Gastropoda</taxon>
        <taxon>Heterobranchia</taxon>
        <taxon>Euthyneura</taxon>
        <taxon>Panpulmonata</taxon>
        <taxon>Sacoglossa</taxon>
        <taxon>Placobranchoidea</taxon>
        <taxon>Plakobranchidae</taxon>
        <taxon>Elysia</taxon>
    </lineage>
</organism>
<name>A0AAE1A391_9GAST</name>
<dbReference type="Proteomes" id="UP001283361">
    <property type="component" value="Unassembled WGS sequence"/>
</dbReference>
<evidence type="ECO:0000259" key="2">
    <source>
        <dbReference type="Pfam" id="PF17171"/>
    </source>
</evidence>
<protein>
    <submittedName>
        <fullName evidence="4">Uncharacterized protein</fullName>
    </submittedName>
</protein>
<dbReference type="InterPro" id="IPR050931">
    <property type="entry name" value="Mito_Protein_Transport_Metaxin"/>
</dbReference>
<gene>
    <name evidence="4" type="ORF">RRG08_062001</name>
</gene>
<dbReference type="SUPFAM" id="SSF52833">
    <property type="entry name" value="Thioredoxin-like"/>
    <property type="match status" value="1"/>
</dbReference>
<dbReference type="Gene3D" id="1.20.1050.10">
    <property type="match status" value="1"/>
</dbReference>
<dbReference type="Pfam" id="PF17172">
    <property type="entry name" value="GST_N_4"/>
    <property type="match status" value="1"/>
</dbReference>
<dbReference type="InterPro" id="IPR036249">
    <property type="entry name" value="Thioredoxin-like_sf"/>
</dbReference>
<dbReference type="CDD" id="cd03193">
    <property type="entry name" value="GST_C_Metaxin"/>
    <property type="match status" value="1"/>
</dbReference>
<comment type="similarity">
    <text evidence="1">Belongs to the FAX family.</text>
</comment>
<evidence type="ECO:0000313" key="4">
    <source>
        <dbReference type="EMBL" id="KAK3780380.1"/>
    </source>
</evidence>
<feature type="domain" description="Thioredoxin-like fold" evidence="3">
    <location>
        <begin position="12"/>
        <end position="104"/>
    </location>
</feature>
<reference evidence="4" key="1">
    <citation type="journal article" date="2023" name="G3 (Bethesda)">
        <title>A reference genome for the long-term kleptoplast-retaining sea slug Elysia crispata morphotype clarki.</title>
        <authorList>
            <person name="Eastman K.E."/>
            <person name="Pendleton A.L."/>
            <person name="Shaikh M.A."/>
            <person name="Suttiyut T."/>
            <person name="Ogas R."/>
            <person name="Tomko P."/>
            <person name="Gavelis G."/>
            <person name="Widhalm J.R."/>
            <person name="Wisecaver J.H."/>
        </authorList>
    </citation>
    <scope>NUCLEOTIDE SEQUENCE</scope>
    <source>
        <strain evidence="4">ECLA1</strain>
    </source>
</reference>
<dbReference type="SFLD" id="SFLDG01200">
    <property type="entry name" value="SUF1.1"/>
    <property type="match status" value="1"/>
</dbReference>
<accession>A0AAE1A391</accession>
<dbReference type="GO" id="GO:0005737">
    <property type="term" value="C:cytoplasm"/>
    <property type="evidence" value="ECO:0007669"/>
    <property type="project" value="TreeGrafter"/>
</dbReference>
<dbReference type="EMBL" id="JAWDGP010002732">
    <property type="protein sequence ID" value="KAK3780380.1"/>
    <property type="molecule type" value="Genomic_DNA"/>
</dbReference>
<dbReference type="Pfam" id="PF17171">
    <property type="entry name" value="GST_C_6"/>
    <property type="match status" value="1"/>
</dbReference>
<evidence type="ECO:0000259" key="3">
    <source>
        <dbReference type="Pfam" id="PF17172"/>
    </source>
</evidence>
<dbReference type="SFLD" id="SFLDS00019">
    <property type="entry name" value="Glutathione_Transferase_(cytos"/>
    <property type="match status" value="1"/>
</dbReference>
<dbReference type="SFLD" id="SFLDG01180">
    <property type="entry name" value="SUF1"/>
    <property type="match status" value="1"/>
</dbReference>
<evidence type="ECO:0000313" key="5">
    <source>
        <dbReference type="Proteomes" id="UP001283361"/>
    </source>
</evidence>
<evidence type="ECO:0000256" key="1">
    <source>
        <dbReference type="ARBA" id="ARBA00006475"/>
    </source>
</evidence>
<sequence>MVVTEGQPSLSPYCIKLETYLKLAKIPYVQSKEYIKSSKGKVPWISYKGENIADSQFCIEFIKTKFGVDLNQGLSKEQTAVAHAFRVMMDEFHFWCNAYFRFYDVKDPVFVKFFPSLEVRQQVVERYTQVLSGQGISRHTKAEILQIFSANLQAVQDYLGDKVFMMGETPTEVDCSVFAFLAALIFYTPQEFEKQMGEDFVQKKMPKLYEYFLRMKQLTYPDYEL</sequence>
<comment type="caution">
    <text evidence="4">The sequence shown here is derived from an EMBL/GenBank/DDBJ whole genome shotgun (WGS) entry which is preliminary data.</text>
</comment>
<dbReference type="InterPro" id="IPR033468">
    <property type="entry name" value="Metaxin_GST"/>
</dbReference>
<feature type="domain" description="Metaxin glutathione S-transferase" evidence="2">
    <location>
        <begin position="151"/>
        <end position="215"/>
    </location>
</feature>
<dbReference type="Gene3D" id="3.40.30.10">
    <property type="entry name" value="Glutaredoxin"/>
    <property type="match status" value="1"/>
</dbReference>
<proteinExistence type="inferred from homology"/>
<dbReference type="SUPFAM" id="SSF47616">
    <property type="entry name" value="GST C-terminal domain-like"/>
    <property type="match status" value="1"/>
</dbReference>
<dbReference type="AlphaFoldDB" id="A0AAE1A391"/>
<keyword evidence="5" id="KW-1185">Reference proteome</keyword>